<name>A0A0B8NIY7_9NOCA</name>
<evidence type="ECO:0000259" key="2">
    <source>
        <dbReference type="Pfam" id="PF08327"/>
    </source>
</evidence>
<dbReference type="RefSeq" id="WP_033089206.1">
    <property type="nucleotide sequence ID" value="NZ_AP017900.1"/>
</dbReference>
<dbReference type="Gene3D" id="3.30.530.20">
    <property type="match status" value="1"/>
</dbReference>
<evidence type="ECO:0000313" key="3">
    <source>
        <dbReference type="EMBL" id="APA95175.1"/>
    </source>
</evidence>
<protein>
    <submittedName>
        <fullName evidence="4">ATPase</fullName>
    </submittedName>
</protein>
<dbReference type="OrthoDB" id="287565at2"/>
<evidence type="ECO:0000313" key="4">
    <source>
        <dbReference type="EMBL" id="GAP30544.1"/>
    </source>
</evidence>
<dbReference type="CDD" id="cd07814">
    <property type="entry name" value="SRPBCC_CalC_Aha1-like"/>
    <property type="match status" value="1"/>
</dbReference>
<gene>
    <name evidence="3" type="ORF">NS506_01102</name>
    <name evidence="4" type="ORF">NSK11_contig00083-0008</name>
</gene>
<dbReference type="Proteomes" id="UP000180166">
    <property type="component" value="Chromosome"/>
</dbReference>
<dbReference type="GeneID" id="93371062"/>
<proteinExistence type="inferred from homology"/>
<reference evidence="3 6" key="3">
    <citation type="submission" date="2016-10" db="EMBL/GenBank/DDBJ databases">
        <title>Genome sequence of Nocardia seriolae strain EM150506, isolated from Anguila japonica.</title>
        <authorList>
            <person name="Han H.-J."/>
        </authorList>
    </citation>
    <scope>NUCLEOTIDE SEQUENCE [LARGE SCALE GENOMIC DNA]</scope>
    <source>
        <strain evidence="3 6">EM150506</strain>
    </source>
</reference>
<dbReference type="AlphaFoldDB" id="A0A0B8NIY7"/>
<organism evidence="4 5">
    <name type="scientific">Nocardia seriolae</name>
    <dbReference type="NCBI Taxonomy" id="37332"/>
    <lineage>
        <taxon>Bacteria</taxon>
        <taxon>Bacillati</taxon>
        <taxon>Actinomycetota</taxon>
        <taxon>Actinomycetes</taxon>
        <taxon>Mycobacteriales</taxon>
        <taxon>Nocardiaceae</taxon>
        <taxon>Nocardia</taxon>
    </lineage>
</organism>
<dbReference type="KEGG" id="nsr:NS506_01102"/>
<evidence type="ECO:0000313" key="6">
    <source>
        <dbReference type="Proteomes" id="UP000180166"/>
    </source>
</evidence>
<reference evidence="5" key="1">
    <citation type="submission" date="2015-07" db="EMBL/GenBank/DDBJ databases">
        <title>Nocardia seriolae U-1 whole genome shotgun sequence.</title>
        <authorList>
            <person name="Imajoh M."/>
            <person name="Fukumoto Y."/>
            <person name="Sukeda M."/>
            <person name="Yamane J."/>
            <person name="Yamasaki K."/>
            <person name="Shimizu M."/>
            <person name="Ohnishi K."/>
            <person name="Oshima S."/>
        </authorList>
    </citation>
    <scope>NUCLEOTIDE SEQUENCE [LARGE SCALE GENOMIC DNA]</scope>
    <source>
        <strain evidence="5">U-1</strain>
    </source>
</reference>
<evidence type="ECO:0000313" key="5">
    <source>
        <dbReference type="Proteomes" id="UP000037179"/>
    </source>
</evidence>
<feature type="domain" description="Activator of Hsp90 ATPase homologue 1/2-like C-terminal" evidence="2">
    <location>
        <begin position="15"/>
        <end position="136"/>
    </location>
</feature>
<keyword evidence="5" id="KW-1185">Reference proteome</keyword>
<dbReference type="InterPro" id="IPR023393">
    <property type="entry name" value="START-like_dom_sf"/>
</dbReference>
<dbReference type="EMBL" id="CP017839">
    <property type="protein sequence ID" value="APA95175.1"/>
    <property type="molecule type" value="Genomic_DNA"/>
</dbReference>
<dbReference type="Pfam" id="PF08327">
    <property type="entry name" value="AHSA1"/>
    <property type="match status" value="1"/>
</dbReference>
<accession>A0A0B8NIY7</accession>
<comment type="similarity">
    <text evidence="1">Belongs to the AHA1 family.</text>
</comment>
<dbReference type="InterPro" id="IPR013538">
    <property type="entry name" value="ASHA1/2-like_C"/>
</dbReference>
<dbReference type="EMBL" id="BBYQ01000083">
    <property type="protein sequence ID" value="GAP30544.1"/>
    <property type="molecule type" value="Genomic_DNA"/>
</dbReference>
<dbReference type="SUPFAM" id="SSF55961">
    <property type="entry name" value="Bet v1-like"/>
    <property type="match status" value="1"/>
</dbReference>
<evidence type="ECO:0000256" key="1">
    <source>
        <dbReference type="ARBA" id="ARBA00006817"/>
    </source>
</evidence>
<dbReference type="Proteomes" id="UP000037179">
    <property type="component" value="Unassembled WGS sequence"/>
</dbReference>
<sequence>MTDQDFTVSITVDRTPAEVFAAVLDARGWWGQGITGGTERQGDRFVFEVPGVHRSDIELTEVVPNRRVVWLIKDNWLSFVQDKTEWVNNEIRFDITETDSGTELRFTQVGLVPAYECYDKCAPAWTFYITESLRDLVLTGIGQPSELPAEVEARAAAQT</sequence>
<reference evidence="4 5" key="2">
    <citation type="journal article" date="2016" name="Genome Announc.">
        <title>Draft Genome Sequence of Erythromycin- and Oxytetracycline-Sensitive Nocardia seriolae Strain U-1 (NBRC 110359).</title>
        <authorList>
            <person name="Imajoh M."/>
            <person name="Sukeda M."/>
            <person name="Shimizu M."/>
            <person name="Yamane J."/>
            <person name="Ohnishi K."/>
            <person name="Oshima S."/>
        </authorList>
    </citation>
    <scope>NUCLEOTIDE SEQUENCE [LARGE SCALE GENOMIC DNA]</scope>
    <source>
        <strain evidence="4 5">U-1</strain>
    </source>
</reference>